<protein>
    <submittedName>
        <fullName evidence="1">Uncharacterized protein</fullName>
    </submittedName>
</protein>
<comment type="caution">
    <text evidence="1">The sequence shown here is derived from an EMBL/GenBank/DDBJ whole genome shotgun (WGS) entry which is preliminary data.</text>
</comment>
<accession>A0A5B7G1N5</accession>
<evidence type="ECO:0000313" key="2">
    <source>
        <dbReference type="Proteomes" id="UP000324222"/>
    </source>
</evidence>
<name>A0A5B7G1N5_PORTR</name>
<reference evidence="1 2" key="1">
    <citation type="submission" date="2019-05" db="EMBL/GenBank/DDBJ databases">
        <title>Another draft genome of Portunus trituberculatus and its Hox gene families provides insights of decapod evolution.</title>
        <authorList>
            <person name="Jeong J.-H."/>
            <person name="Song I."/>
            <person name="Kim S."/>
            <person name="Choi T."/>
            <person name="Kim D."/>
            <person name="Ryu S."/>
            <person name="Kim W."/>
        </authorList>
    </citation>
    <scope>NUCLEOTIDE SEQUENCE [LARGE SCALE GENOMIC DNA]</scope>
    <source>
        <tissue evidence="1">Muscle</tissue>
    </source>
</reference>
<sequence length="94" mass="10472">MKCSTPKKAACALESELAHNRERCSNGECKEWPLSLHLSFSNEGPEKGEPELQDQDWTCVGKTGCAACHQYYPWPKLKLGCLESTSLLTAPLWC</sequence>
<keyword evidence="2" id="KW-1185">Reference proteome</keyword>
<gene>
    <name evidence="1" type="ORF">E2C01_045003</name>
</gene>
<dbReference type="EMBL" id="VSRR010009996">
    <property type="protein sequence ID" value="MPC51163.1"/>
    <property type="molecule type" value="Genomic_DNA"/>
</dbReference>
<evidence type="ECO:0000313" key="1">
    <source>
        <dbReference type="EMBL" id="MPC51163.1"/>
    </source>
</evidence>
<dbReference type="AlphaFoldDB" id="A0A5B7G1N5"/>
<dbReference type="Proteomes" id="UP000324222">
    <property type="component" value="Unassembled WGS sequence"/>
</dbReference>
<proteinExistence type="predicted"/>
<organism evidence="1 2">
    <name type="scientific">Portunus trituberculatus</name>
    <name type="common">Swimming crab</name>
    <name type="synonym">Neptunus trituberculatus</name>
    <dbReference type="NCBI Taxonomy" id="210409"/>
    <lineage>
        <taxon>Eukaryota</taxon>
        <taxon>Metazoa</taxon>
        <taxon>Ecdysozoa</taxon>
        <taxon>Arthropoda</taxon>
        <taxon>Crustacea</taxon>
        <taxon>Multicrustacea</taxon>
        <taxon>Malacostraca</taxon>
        <taxon>Eumalacostraca</taxon>
        <taxon>Eucarida</taxon>
        <taxon>Decapoda</taxon>
        <taxon>Pleocyemata</taxon>
        <taxon>Brachyura</taxon>
        <taxon>Eubrachyura</taxon>
        <taxon>Portunoidea</taxon>
        <taxon>Portunidae</taxon>
        <taxon>Portuninae</taxon>
        <taxon>Portunus</taxon>
    </lineage>
</organism>